<proteinExistence type="predicted"/>
<sequence>MILYLSVSTDLEDLVIDYIEVKLATGATVSLNWDESDIERLDGGFRARYKGVYFNEEYANGKIGSLRKMQIDRIGIYAESGSYSDIVITEMIFEDAGEQYDMEYLLPYATGMGRCEMP</sequence>
<dbReference type="Proteomes" id="UP000274920">
    <property type="component" value="Unassembled WGS sequence"/>
</dbReference>
<dbReference type="EMBL" id="RHJS01000002">
    <property type="protein sequence ID" value="RRK31689.1"/>
    <property type="molecule type" value="Genomic_DNA"/>
</dbReference>
<protein>
    <submittedName>
        <fullName evidence="1">Uncharacterized protein</fullName>
    </submittedName>
</protein>
<comment type="caution">
    <text evidence="1">The sequence shown here is derived from an EMBL/GenBank/DDBJ whole genome shotgun (WGS) entry which is preliminary data.</text>
</comment>
<gene>
    <name evidence="1" type="ORF">EBB54_10165</name>
</gene>
<dbReference type="AlphaFoldDB" id="A0A3R8JN05"/>
<keyword evidence="2" id="KW-1185">Reference proteome</keyword>
<evidence type="ECO:0000313" key="1">
    <source>
        <dbReference type="EMBL" id="RRK31689.1"/>
    </source>
</evidence>
<evidence type="ECO:0000313" key="2">
    <source>
        <dbReference type="Proteomes" id="UP000274920"/>
    </source>
</evidence>
<name>A0A3R8JN05_9FIRM</name>
<organism evidence="1 2">
    <name type="scientific">Schaedlerella arabinosiphila</name>
    <dbReference type="NCBI Taxonomy" id="2044587"/>
    <lineage>
        <taxon>Bacteria</taxon>
        <taxon>Bacillati</taxon>
        <taxon>Bacillota</taxon>
        <taxon>Clostridia</taxon>
        <taxon>Lachnospirales</taxon>
        <taxon>Lachnospiraceae</taxon>
        <taxon>Schaedlerella</taxon>
    </lineage>
</organism>
<reference evidence="1" key="1">
    <citation type="submission" date="2018-10" db="EMBL/GenBank/DDBJ databases">
        <title>Schaedlerella arabinophila gen. nov. sp. nov., isolated from the mouse intestinal tract and comparative analysis with the genome of the closely related altered Schaedler flora strain ASF502.</title>
        <authorList>
            <person name="Miyake S."/>
            <person name="Soh M."/>
            <person name="Seedorf H."/>
        </authorList>
    </citation>
    <scope>NUCLEOTIDE SEQUENCE [LARGE SCALE GENOMIC DNA]</scope>
    <source>
        <strain evidence="1">DSM 106076</strain>
    </source>
</reference>
<accession>A0A3R8JN05</accession>
<dbReference type="RefSeq" id="WP_125127318.1">
    <property type="nucleotide sequence ID" value="NZ_RHJS01000002.1"/>
</dbReference>